<feature type="domain" description="Helicase C-terminal" evidence="18">
    <location>
        <begin position="366"/>
        <end position="527"/>
    </location>
</feature>
<keyword evidence="4" id="KW-0337">GPI-anchor biosynthesis</keyword>
<dbReference type="STRING" id="53468.A0A0R3UIR4"/>
<evidence type="ECO:0000313" key="19">
    <source>
        <dbReference type="EMBL" id="VDD81340.1"/>
    </source>
</evidence>
<comment type="subcellular location">
    <subcellularLocation>
        <location evidence="1">Endoplasmic reticulum membrane</location>
        <topology evidence="1">Single-pass membrane protein</topology>
    </subcellularLocation>
</comment>
<evidence type="ECO:0000256" key="8">
    <source>
        <dbReference type="ARBA" id="ARBA00022806"/>
    </source>
</evidence>
<dbReference type="EC" id="3.6.4.13" evidence="15"/>
<evidence type="ECO:0000256" key="9">
    <source>
        <dbReference type="ARBA" id="ARBA00022824"/>
    </source>
</evidence>
<comment type="similarity">
    <text evidence="3">Belongs to the PIGX family.</text>
</comment>
<dbReference type="GO" id="GO:0005524">
    <property type="term" value="F:ATP binding"/>
    <property type="evidence" value="ECO:0007669"/>
    <property type="project" value="UniProtKB-UniRule"/>
</dbReference>
<dbReference type="Pfam" id="PF00271">
    <property type="entry name" value="Helicase_C"/>
    <property type="match status" value="1"/>
</dbReference>
<dbReference type="UniPathway" id="UPA00196"/>
<dbReference type="GO" id="GO:0003724">
    <property type="term" value="F:RNA helicase activity"/>
    <property type="evidence" value="ECO:0007669"/>
    <property type="project" value="UniProtKB-EC"/>
</dbReference>
<dbReference type="SUPFAM" id="SSF52540">
    <property type="entry name" value="P-loop containing nucleoside triphosphate hydrolases"/>
    <property type="match status" value="1"/>
</dbReference>
<evidence type="ECO:0000313" key="20">
    <source>
        <dbReference type="Proteomes" id="UP000267029"/>
    </source>
</evidence>
<evidence type="ECO:0000256" key="7">
    <source>
        <dbReference type="ARBA" id="ARBA00022801"/>
    </source>
</evidence>
<dbReference type="AlphaFoldDB" id="A0A0R3UIR4"/>
<dbReference type="InterPro" id="IPR000629">
    <property type="entry name" value="RNA-helicase_DEAD-box_CS"/>
</dbReference>
<sequence>MVEWCMKPVHEMVKEILPHWITTPVSCSGNLDVGIKIKKFKILNEVLRSNLKIMGIRRLFPVQSAVIPYILDFYEGRLQPSFGHPRDICISAPTGSGKTLTYILPIVHVNPFSSLSLKLLSACKTRVIRAVIILPVRDLAKQVAETIRSLVVGTPIRVVLLTGEESFTAEQDNVFATHDSKCVPPDIIVCTPGRLVDHIYNTQGFCLEHVRFLVIDEADRVIAEEKQDWYNIFESAVYGATNVSESNREKSVSRRSFPLPTIESHCSISAFTLQKILLSATLTHDPEPLKRFRLNFPRLFLASTSQKETREGEIDLRQDTCRESEGAKCESSGKLEETQDSPRGLQYQAPVVSGAGGVGVFSTPSGLKEFFVELIERQKPMFLAHLIKKLGHTRVLCFTNSRESTKRLAVLMSFFDNIKAGALNAGMPLQKRTRLLHSFANGEIQLLICTDAVARGIDIEDVSCVVSYEAPQSTKTYVHRVGRTARAGRPGQAYTLLLHNQIRYFKSSLKSVGKHARNFPVHSSNLRPYTSTYQKALGYLEKKFQVKPLNPLFPARRVQVAIVKVREGEQSSNPQWELESIVPKKITVESSRFREIDETQGIFRSLSALDYCSIFEGTSGKSIEPTRRVACDLEQKGLHLKLRCSLTPTTHGVWDQCAISIDLAKGVYMNPHELADKMPNVKFTILRKASREASRLSQFFFSRNNFESENEQEIFLNASQVDIEVPSWRSEPMKWKFALDSQRQTWGSDAAIELDIPLHLRYNLPSRSGKPSGGIVSSVIFSCSDGAVASDGKEYAASSPQGCSSDLLLVMPLTLIFLLIGILVLLCH</sequence>
<dbReference type="GO" id="GO:0016787">
    <property type="term" value="F:hydrolase activity"/>
    <property type="evidence" value="ECO:0007669"/>
    <property type="project" value="UniProtKB-KW"/>
</dbReference>
<comment type="similarity">
    <text evidence="15">Belongs to the DEAD box helicase family.</text>
</comment>
<feature type="transmembrane region" description="Helical" evidence="16">
    <location>
        <begin position="807"/>
        <end position="827"/>
    </location>
</feature>
<keyword evidence="5 16" id="KW-0812">Transmembrane</keyword>
<protein>
    <recommendedName>
        <fullName evidence="15">ATP-dependent RNA helicase</fullName>
        <ecNumber evidence="15">3.6.4.13</ecNumber>
    </recommendedName>
</protein>
<proteinExistence type="inferred from homology"/>
<evidence type="ECO:0000256" key="3">
    <source>
        <dbReference type="ARBA" id="ARBA00010345"/>
    </source>
</evidence>
<evidence type="ECO:0000256" key="2">
    <source>
        <dbReference type="ARBA" id="ARBA00004687"/>
    </source>
</evidence>
<dbReference type="GO" id="GO:0003723">
    <property type="term" value="F:RNA binding"/>
    <property type="evidence" value="ECO:0007669"/>
    <property type="project" value="UniProtKB-UniRule"/>
</dbReference>
<organism evidence="19 20">
    <name type="scientific">Mesocestoides corti</name>
    <name type="common">Flatworm</name>
    <dbReference type="NCBI Taxonomy" id="53468"/>
    <lineage>
        <taxon>Eukaryota</taxon>
        <taxon>Metazoa</taxon>
        <taxon>Spiralia</taxon>
        <taxon>Lophotrochozoa</taxon>
        <taxon>Platyhelminthes</taxon>
        <taxon>Cestoda</taxon>
        <taxon>Eucestoda</taxon>
        <taxon>Cyclophyllidea</taxon>
        <taxon>Mesocestoididae</taxon>
        <taxon>Mesocestoides</taxon>
    </lineage>
</organism>
<keyword evidence="10 15" id="KW-0067">ATP-binding</keyword>
<dbReference type="Gene3D" id="3.40.50.300">
    <property type="entry name" value="P-loop containing nucleotide triphosphate hydrolases"/>
    <property type="match status" value="2"/>
</dbReference>
<evidence type="ECO:0000256" key="14">
    <source>
        <dbReference type="ARBA" id="ARBA00023180"/>
    </source>
</evidence>
<keyword evidence="20" id="KW-1185">Reference proteome</keyword>
<evidence type="ECO:0000256" key="6">
    <source>
        <dbReference type="ARBA" id="ARBA00022741"/>
    </source>
</evidence>
<keyword evidence="13 16" id="KW-0472">Membrane</keyword>
<name>A0A0R3UIR4_MESCO</name>
<reference evidence="19 20" key="1">
    <citation type="submission" date="2018-10" db="EMBL/GenBank/DDBJ databases">
        <authorList>
            <consortium name="Pathogen Informatics"/>
        </authorList>
    </citation>
    <scope>NUCLEOTIDE SEQUENCE [LARGE SCALE GENOMIC DNA]</scope>
</reference>
<dbReference type="InterPro" id="IPR011545">
    <property type="entry name" value="DEAD/DEAH_box_helicase_dom"/>
</dbReference>
<keyword evidence="6 15" id="KW-0547">Nucleotide-binding</keyword>
<keyword evidence="8 15" id="KW-0347">Helicase</keyword>
<keyword evidence="7 15" id="KW-0378">Hydrolase</keyword>
<dbReference type="SMART" id="SM00487">
    <property type="entry name" value="DEXDc"/>
    <property type="match status" value="1"/>
</dbReference>
<evidence type="ECO:0000256" key="10">
    <source>
        <dbReference type="ARBA" id="ARBA00022840"/>
    </source>
</evidence>
<dbReference type="CDD" id="cd18787">
    <property type="entry name" value="SF2_C_DEAD"/>
    <property type="match status" value="1"/>
</dbReference>
<evidence type="ECO:0000259" key="17">
    <source>
        <dbReference type="PROSITE" id="PS51192"/>
    </source>
</evidence>
<comment type="function">
    <text evidence="15">RNA helicase.</text>
</comment>
<dbReference type="EMBL" id="UXSR01005355">
    <property type="protein sequence ID" value="VDD81340.1"/>
    <property type="molecule type" value="Genomic_DNA"/>
</dbReference>
<evidence type="ECO:0000256" key="13">
    <source>
        <dbReference type="ARBA" id="ARBA00023136"/>
    </source>
</evidence>
<comment type="catalytic activity">
    <reaction evidence="15">
        <text>ATP + H2O = ADP + phosphate + H(+)</text>
        <dbReference type="Rhea" id="RHEA:13065"/>
        <dbReference type="ChEBI" id="CHEBI:15377"/>
        <dbReference type="ChEBI" id="CHEBI:15378"/>
        <dbReference type="ChEBI" id="CHEBI:30616"/>
        <dbReference type="ChEBI" id="CHEBI:43474"/>
        <dbReference type="ChEBI" id="CHEBI:456216"/>
        <dbReference type="EC" id="3.6.4.13"/>
    </reaction>
</comment>
<dbReference type="InterPro" id="IPR027417">
    <property type="entry name" value="P-loop_NTPase"/>
</dbReference>
<dbReference type="PROSITE" id="PS51192">
    <property type="entry name" value="HELICASE_ATP_BIND_1"/>
    <property type="match status" value="1"/>
</dbReference>
<feature type="domain" description="Helicase ATP-binding" evidence="17">
    <location>
        <begin position="79"/>
        <end position="300"/>
    </location>
</feature>
<keyword evidence="12 16" id="KW-1133">Transmembrane helix</keyword>
<evidence type="ECO:0000256" key="4">
    <source>
        <dbReference type="ARBA" id="ARBA00022502"/>
    </source>
</evidence>
<dbReference type="GO" id="GO:0006506">
    <property type="term" value="P:GPI anchor biosynthetic process"/>
    <property type="evidence" value="ECO:0007669"/>
    <property type="project" value="UniProtKB-UniPathway"/>
</dbReference>
<accession>A0A0R3UIR4</accession>
<evidence type="ECO:0000256" key="16">
    <source>
        <dbReference type="SAM" id="Phobius"/>
    </source>
</evidence>
<dbReference type="PROSITE" id="PS00039">
    <property type="entry name" value="DEAD_ATP_HELICASE"/>
    <property type="match status" value="1"/>
</dbReference>
<dbReference type="InterPro" id="IPR013233">
    <property type="entry name" value="PIG-X/PBN1"/>
</dbReference>
<dbReference type="Pfam" id="PF00270">
    <property type="entry name" value="DEAD"/>
    <property type="match status" value="1"/>
</dbReference>
<comment type="pathway">
    <text evidence="2">Glycolipid biosynthesis; glycosylphosphatidylinositol-anchor biosynthesis.</text>
</comment>
<gene>
    <name evidence="19" type="ORF">MCOS_LOCUS7343</name>
</gene>
<keyword evidence="11 15" id="KW-0694">RNA-binding</keyword>
<dbReference type="OrthoDB" id="3370at2759"/>
<dbReference type="InterPro" id="IPR001650">
    <property type="entry name" value="Helicase_C-like"/>
</dbReference>
<dbReference type="InterPro" id="IPR014001">
    <property type="entry name" value="Helicase_ATP-bd"/>
</dbReference>
<evidence type="ECO:0000256" key="11">
    <source>
        <dbReference type="ARBA" id="ARBA00022884"/>
    </source>
</evidence>
<evidence type="ECO:0000256" key="15">
    <source>
        <dbReference type="RuleBase" id="RU365068"/>
    </source>
</evidence>
<evidence type="ECO:0000256" key="12">
    <source>
        <dbReference type="ARBA" id="ARBA00022989"/>
    </source>
</evidence>
<dbReference type="GO" id="GO:0005789">
    <property type="term" value="C:endoplasmic reticulum membrane"/>
    <property type="evidence" value="ECO:0007669"/>
    <property type="project" value="UniProtKB-SubCell"/>
</dbReference>
<dbReference type="SMART" id="SM00490">
    <property type="entry name" value="HELICc"/>
    <property type="match status" value="1"/>
</dbReference>
<comment type="domain">
    <text evidence="15">The Q motif is unique to and characteristic of the DEAD box family of RNA helicases and controls ATP binding and hydrolysis.</text>
</comment>
<evidence type="ECO:0000259" key="18">
    <source>
        <dbReference type="PROSITE" id="PS51194"/>
    </source>
</evidence>
<keyword evidence="9" id="KW-0256">Endoplasmic reticulum</keyword>
<evidence type="ECO:0000256" key="1">
    <source>
        <dbReference type="ARBA" id="ARBA00004389"/>
    </source>
</evidence>
<dbReference type="CDD" id="cd17956">
    <property type="entry name" value="DEADc_DDX51"/>
    <property type="match status" value="1"/>
</dbReference>
<dbReference type="Pfam" id="PF08320">
    <property type="entry name" value="PIG-X"/>
    <property type="match status" value="1"/>
</dbReference>
<keyword evidence="14" id="KW-0325">Glycoprotein</keyword>
<dbReference type="PROSITE" id="PS51194">
    <property type="entry name" value="HELICASE_CTER"/>
    <property type="match status" value="1"/>
</dbReference>
<dbReference type="PANTHER" id="PTHR24031">
    <property type="entry name" value="RNA HELICASE"/>
    <property type="match status" value="1"/>
</dbReference>
<dbReference type="Proteomes" id="UP000267029">
    <property type="component" value="Unassembled WGS sequence"/>
</dbReference>
<evidence type="ECO:0000256" key="5">
    <source>
        <dbReference type="ARBA" id="ARBA00022692"/>
    </source>
</evidence>